<protein>
    <submittedName>
        <fullName evidence="10">Diacylglycerol kinase family protein</fullName>
    </submittedName>
</protein>
<dbReference type="InterPro" id="IPR016064">
    <property type="entry name" value="NAD/diacylglycerol_kinase_sf"/>
</dbReference>
<dbReference type="InterPro" id="IPR001206">
    <property type="entry name" value="Diacylglycerol_kinase_cat_dom"/>
</dbReference>
<reference evidence="10 11" key="1">
    <citation type="journal article" date="2015" name="Genome Announc.">
        <title>Expanding the biotechnology potential of lactobacilli through comparative genomics of 213 strains and associated genera.</title>
        <authorList>
            <person name="Sun Z."/>
            <person name="Harris H.M."/>
            <person name="McCann A."/>
            <person name="Guo C."/>
            <person name="Argimon S."/>
            <person name="Zhang W."/>
            <person name="Yang X."/>
            <person name="Jeffery I.B."/>
            <person name="Cooney J.C."/>
            <person name="Kagawa T.F."/>
            <person name="Liu W."/>
            <person name="Song Y."/>
            <person name="Salvetti E."/>
            <person name="Wrobel A."/>
            <person name="Rasinkangas P."/>
            <person name="Parkhill J."/>
            <person name="Rea M.C."/>
            <person name="O'Sullivan O."/>
            <person name="Ritari J."/>
            <person name="Douillard F.P."/>
            <person name="Paul Ross R."/>
            <person name="Yang R."/>
            <person name="Briner A.E."/>
            <person name="Felis G.E."/>
            <person name="de Vos W.M."/>
            <person name="Barrangou R."/>
            <person name="Klaenhammer T.R."/>
            <person name="Caufield P.W."/>
            <person name="Cui Y."/>
            <person name="Zhang H."/>
            <person name="O'Toole P.W."/>
        </authorList>
    </citation>
    <scope>NUCLEOTIDE SEQUENCE [LARGE SCALE GENOMIC DNA]</scope>
    <source>
        <strain evidence="10 11">JCM 17158</strain>
    </source>
</reference>
<dbReference type="RefSeq" id="WP_054722887.1">
    <property type="nucleotide sequence ID" value="NZ_AZDJ01000030.1"/>
</dbReference>
<dbReference type="InterPro" id="IPR005218">
    <property type="entry name" value="Diacylglycerol/lipid_kinase"/>
</dbReference>
<dbReference type="NCBIfam" id="TIGR00147">
    <property type="entry name" value="YegS/Rv2252/BmrU family lipid kinase"/>
    <property type="match status" value="1"/>
</dbReference>
<dbReference type="PANTHER" id="PTHR12358:SF54">
    <property type="entry name" value="SPHINGOSINE KINASE RELATED PROTEIN"/>
    <property type="match status" value="1"/>
</dbReference>
<keyword evidence="6" id="KW-0067">ATP-binding</keyword>
<keyword evidence="5 10" id="KW-0418">Kinase</keyword>
<evidence type="ECO:0000256" key="8">
    <source>
        <dbReference type="ARBA" id="ARBA00023264"/>
    </source>
</evidence>
<gene>
    <name evidence="10" type="ORF">FD02_GL000033</name>
</gene>
<dbReference type="Gene3D" id="3.40.50.10330">
    <property type="entry name" value="Probable inorganic polyphosphate/atp-NAD kinase, domain 1"/>
    <property type="match status" value="1"/>
</dbReference>
<dbReference type="PROSITE" id="PS50146">
    <property type="entry name" value="DAGK"/>
    <property type="match status" value="1"/>
</dbReference>
<evidence type="ECO:0000256" key="2">
    <source>
        <dbReference type="ARBA" id="ARBA00005983"/>
    </source>
</evidence>
<evidence type="ECO:0000256" key="5">
    <source>
        <dbReference type="ARBA" id="ARBA00022777"/>
    </source>
</evidence>
<organism evidence="10 11">
    <name type="scientific">Lacticaseibacillus nasuensis JCM 17158</name>
    <dbReference type="NCBI Taxonomy" id="1291734"/>
    <lineage>
        <taxon>Bacteria</taxon>
        <taxon>Bacillati</taxon>
        <taxon>Bacillota</taxon>
        <taxon>Bacilli</taxon>
        <taxon>Lactobacillales</taxon>
        <taxon>Lactobacillaceae</taxon>
        <taxon>Lacticaseibacillus</taxon>
    </lineage>
</organism>
<dbReference type="PANTHER" id="PTHR12358">
    <property type="entry name" value="SPHINGOSINE KINASE"/>
    <property type="match status" value="1"/>
</dbReference>
<dbReference type="InterPro" id="IPR050187">
    <property type="entry name" value="Lipid_Phosphate_FormReg"/>
</dbReference>
<evidence type="ECO:0000256" key="3">
    <source>
        <dbReference type="ARBA" id="ARBA00022679"/>
    </source>
</evidence>
<accession>A0A0R1JR17</accession>
<comment type="caution">
    <text evidence="10">The sequence shown here is derived from an EMBL/GenBank/DDBJ whole genome shotgun (WGS) entry which is preliminary data.</text>
</comment>
<keyword evidence="7" id="KW-0443">Lipid metabolism</keyword>
<dbReference type="GO" id="GO:0005524">
    <property type="term" value="F:ATP binding"/>
    <property type="evidence" value="ECO:0007669"/>
    <property type="project" value="UniProtKB-KW"/>
</dbReference>
<name>A0A0R1JR17_9LACO</name>
<dbReference type="Pfam" id="PF19279">
    <property type="entry name" value="YegS_C"/>
    <property type="match status" value="1"/>
</dbReference>
<dbReference type="PATRIC" id="fig|1291734.4.peg.36"/>
<dbReference type="SMART" id="SM00046">
    <property type="entry name" value="DAGKc"/>
    <property type="match status" value="1"/>
</dbReference>
<dbReference type="InterPro" id="IPR017438">
    <property type="entry name" value="ATP-NAD_kinase_N"/>
</dbReference>
<proteinExistence type="inferred from homology"/>
<evidence type="ECO:0000256" key="6">
    <source>
        <dbReference type="ARBA" id="ARBA00022840"/>
    </source>
</evidence>
<dbReference type="OrthoDB" id="142078at2"/>
<dbReference type="GO" id="GO:0008654">
    <property type="term" value="P:phospholipid biosynthetic process"/>
    <property type="evidence" value="ECO:0007669"/>
    <property type="project" value="UniProtKB-KW"/>
</dbReference>
<keyword evidence="3" id="KW-0808">Transferase</keyword>
<dbReference type="EMBL" id="AZDJ01000030">
    <property type="protein sequence ID" value="KRK70852.1"/>
    <property type="molecule type" value="Genomic_DNA"/>
</dbReference>
<keyword evidence="11" id="KW-1185">Reference proteome</keyword>
<evidence type="ECO:0000256" key="4">
    <source>
        <dbReference type="ARBA" id="ARBA00022741"/>
    </source>
</evidence>
<dbReference type="Gene3D" id="2.60.200.40">
    <property type="match status" value="1"/>
</dbReference>
<dbReference type="AlphaFoldDB" id="A0A0R1JR17"/>
<evidence type="ECO:0000313" key="11">
    <source>
        <dbReference type="Proteomes" id="UP000051804"/>
    </source>
</evidence>
<keyword evidence="7" id="KW-0444">Lipid biosynthesis</keyword>
<dbReference type="SUPFAM" id="SSF111331">
    <property type="entry name" value="NAD kinase/diacylglycerol kinase-like"/>
    <property type="match status" value="1"/>
</dbReference>
<dbReference type="InterPro" id="IPR045540">
    <property type="entry name" value="YegS/DAGK_C"/>
</dbReference>
<evidence type="ECO:0000313" key="10">
    <source>
        <dbReference type="EMBL" id="KRK70852.1"/>
    </source>
</evidence>
<keyword evidence="8" id="KW-1208">Phospholipid metabolism</keyword>
<comment type="similarity">
    <text evidence="2">Belongs to the diacylglycerol/lipid kinase family.</text>
</comment>
<evidence type="ECO:0000259" key="9">
    <source>
        <dbReference type="PROSITE" id="PS50146"/>
    </source>
</evidence>
<comment type="cofactor">
    <cofactor evidence="1">
        <name>Mg(2+)</name>
        <dbReference type="ChEBI" id="CHEBI:18420"/>
    </cofactor>
</comment>
<dbReference type="Proteomes" id="UP000051804">
    <property type="component" value="Unassembled WGS sequence"/>
</dbReference>
<dbReference type="Pfam" id="PF00781">
    <property type="entry name" value="DAGK_cat"/>
    <property type="match status" value="1"/>
</dbReference>
<evidence type="ECO:0000256" key="7">
    <source>
        <dbReference type="ARBA" id="ARBA00023209"/>
    </source>
</evidence>
<dbReference type="STRING" id="1291734.FD02_GL000033"/>
<feature type="domain" description="DAGKc" evidence="9">
    <location>
        <begin position="1"/>
        <end position="128"/>
    </location>
</feature>
<keyword evidence="4" id="KW-0547">Nucleotide-binding</keyword>
<dbReference type="GO" id="GO:0016301">
    <property type="term" value="F:kinase activity"/>
    <property type="evidence" value="ECO:0007669"/>
    <property type="project" value="UniProtKB-KW"/>
</dbReference>
<keyword evidence="7" id="KW-0594">Phospholipid biosynthesis</keyword>
<evidence type="ECO:0000256" key="1">
    <source>
        <dbReference type="ARBA" id="ARBA00001946"/>
    </source>
</evidence>
<sequence>MTAYTLIYNPHAGHNHGRTTANLVASALRAAGHTATLAETSRERSATLLAQTALADVVVAIGGDGTINQVAAGLLNRKRPPLLGLIPAGTVNNLTKGLGIPQLLPGAIHTLLAGHVRPLDVGRVNSAVMVSTLTLGVLANAAVAVTQRDKQKFGPLVYLAKGTNSLARHQHWQLTLHSPHHQWVRDTQFVLVTMTNSVGGFTHFAPDAAPDDGHFHVFVAPKLNWRQTLLALPYFLTGNFAKLPGMTYFTTTRLTIQAPSALQARIDGDPSVSTPLTLTMARLSVIAPSTARGGMVH</sequence>